<feature type="transmembrane region" description="Helical" evidence="1">
    <location>
        <begin position="95"/>
        <end position="111"/>
    </location>
</feature>
<evidence type="ECO:0000313" key="3">
    <source>
        <dbReference type="Proteomes" id="UP000504638"/>
    </source>
</evidence>
<dbReference type="RefSeq" id="XP_033534814.1">
    <property type="nucleotide sequence ID" value="XM_033675137.1"/>
</dbReference>
<name>A0A6G1G542_9PEZI</name>
<dbReference type="GeneID" id="54415707"/>
<gene>
    <name evidence="2 4" type="ORF">P152DRAFT_308254</name>
</gene>
<evidence type="ECO:0000256" key="1">
    <source>
        <dbReference type="SAM" id="Phobius"/>
    </source>
</evidence>
<organism evidence="2">
    <name type="scientific">Eremomyces bilateralis CBS 781.70</name>
    <dbReference type="NCBI Taxonomy" id="1392243"/>
    <lineage>
        <taxon>Eukaryota</taxon>
        <taxon>Fungi</taxon>
        <taxon>Dikarya</taxon>
        <taxon>Ascomycota</taxon>
        <taxon>Pezizomycotina</taxon>
        <taxon>Dothideomycetes</taxon>
        <taxon>Dothideomycetes incertae sedis</taxon>
        <taxon>Eremomycetales</taxon>
        <taxon>Eremomycetaceae</taxon>
        <taxon>Eremomyces</taxon>
    </lineage>
</organism>
<reference evidence="4" key="2">
    <citation type="submission" date="2020-04" db="EMBL/GenBank/DDBJ databases">
        <authorList>
            <consortium name="NCBI Genome Project"/>
        </authorList>
    </citation>
    <scope>NUCLEOTIDE SEQUENCE</scope>
    <source>
        <strain evidence="4">CBS 781.70</strain>
    </source>
</reference>
<reference evidence="4" key="3">
    <citation type="submission" date="2025-04" db="UniProtKB">
        <authorList>
            <consortium name="RefSeq"/>
        </authorList>
    </citation>
    <scope>IDENTIFICATION</scope>
    <source>
        <strain evidence="4">CBS 781.70</strain>
    </source>
</reference>
<proteinExistence type="predicted"/>
<evidence type="ECO:0000313" key="2">
    <source>
        <dbReference type="EMBL" id="KAF1813183.1"/>
    </source>
</evidence>
<keyword evidence="1" id="KW-1133">Transmembrane helix</keyword>
<protein>
    <submittedName>
        <fullName evidence="2 4">Uncharacterized protein</fullName>
    </submittedName>
</protein>
<dbReference type="EMBL" id="ML975155">
    <property type="protein sequence ID" value="KAF1813183.1"/>
    <property type="molecule type" value="Genomic_DNA"/>
</dbReference>
<keyword evidence="1" id="KW-0472">Membrane</keyword>
<dbReference type="Proteomes" id="UP000504638">
    <property type="component" value="Unplaced"/>
</dbReference>
<reference evidence="2 4" key="1">
    <citation type="submission" date="2020-01" db="EMBL/GenBank/DDBJ databases">
        <authorList>
            <consortium name="DOE Joint Genome Institute"/>
            <person name="Haridas S."/>
            <person name="Albert R."/>
            <person name="Binder M."/>
            <person name="Bloem J."/>
            <person name="Labutti K."/>
            <person name="Salamov A."/>
            <person name="Andreopoulos B."/>
            <person name="Baker S.E."/>
            <person name="Barry K."/>
            <person name="Bills G."/>
            <person name="Bluhm B.H."/>
            <person name="Cannon C."/>
            <person name="Castanera R."/>
            <person name="Culley D.E."/>
            <person name="Daum C."/>
            <person name="Ezra D."/>
            <person name="Gonzalez J.B."/>
            <person name="Henrissat B."/>
            <person name="Kuo A."/>
            <person name="Liang C."/>
            <person name="Lipzen A."/>
            <person name="Lutzoni F."/>
            <person name="Magnuson J."/>
            <person name="Mondo S."/>
            <person name="Nolan M."/>
            <person name="Ohm R."/>
            <person name="Pangilinan J."/>
            <person name="Park H.-J."/>
            <person name="Ramirez L."/>
            <person name="Alfaro M."/>
            <person name="Sun H."/>
            <person name="Tritt A."/>
            <person name="Yoshinaga Y."/>
            <person name="Zwiers L.-H."/>
            <person name="Turgeon B.G."/>
            <person name="Goodwin S.B."/>
            <person name="Spatafora J.W."/>
            <person name="Crous P.W."/>
            <person name="Grigoriev I.V."/>
        </authorList>
    </citation>
    <scope>NUCLEOTIDE SEQUENCE</scope>
    <source>
        <strain evidence="2 4">CBS 781.70</strain>
    </source>
</reference>
<sequence length="121" mass="13784">MPSACDSVHYQFLEFHEFRNRDPVSALNPSQLSNMLCHPSSRYSRQHPKMIVYKSLPCAAMPFILLSYPFLPAFIFPSPASLRIRSLVCRPTPSWSYLSFASLFTFSLPVLRHGKEGASCR</sequence>
<keyword evidence="3" id="KW-1185">Reference proteome</keyword>
<evidence type="ECO:0000313" key="4">
    <source>
        <dbReference type="RefSeq" id="XP_033534814.1"/>
    </source>
</evidence>
<keyword evidence="1" id="KW-0812">Transmembrane</keyword>
<dbReference type="AlphaFoldDB" id="A0A6G1G542"/>
<feature type="transmembrane region" description="Helical" evidence="1">
    <location>
        <begin position="51"/>
        <end position="75"/>
    </location>
</feature>
<accession>A0A6G1G542</accession>